<evidence type="ECO:0000313" key="8">
    <source>
        <dbReference type="Proteomes" id="UP000726737"/>
    </source>
</evidence>
<dbReference type="InterPro" id="IPR013714">
    <property type="entry name" value="Golgi_TVP15"/>
</dbReference>
<evidence type="ECO:0000256" key="3">
    <source>
        <dbReference type="ARBA" id="ARBA00022989"/>
    </source>
</evidence>
<feature type="compositionally biased region" description="Polar residues" evidence="5">
    <location>
        <begin position="286"/>
        <end position="297"/>
    </location>
</feature>
<dbReference type="AlphaFoldDB" id="A0A9P6PZ94"/>
<comment type="subcellular location">
    <subcellularLocation>
        <location evidence="1">Membrane</location>
        <topology evidence="1">Multi-pass membrane protein</topology>
    </subcellularLocation>
</comment>
<keyword evidence="3 6" id="KW-1133">Transmembrane helix</keyword>
<feature type="region of interest" description="Disordered" evidence="5">
    <location>
        <begin position="455"/>
        <end position="522"/>
    </location>
</feature>
<feature type="compositionally biased region" description="Low complexity" evidence="5">
    <location>
        <begin position="647"/>
        <end position="662"/>
    </location>
</feature>
<feature type="region of interest" description="Disordered" evidence="5">
    <location>
        <begin position="621"/>
        <end position="668"/>
    </location>
</feature>
<organism evidence="7 8">
    <name type="scientific">Mortierella polycephala</name>
    <dbReference type="NCBI Taxonomy" id="41804"/>
    <lineage>
        <taxon>Eukaryota</taxon>
        <taxon>Fungi</taxon>
        <taxon>Fungi incertae sedis</taxon>
        <taxon>Mucoromycota</taxon>
        <taxon>Mortierellomycotina</taxon>
        <taxon>Mortierellomycetes</taxon>
        <taxon>Mortierellales</taxon>
        <taxon>Mortierellaceae</taxon>
        <taxon>Mortierella</taxon>
    </lineage>
</organism>
<dbReference type="EMBL" id="JAAAJA010000318">
    <property type="protein sequence ID" value="KAG0256070.1"/>
    <property type="molecule type" value="Genomic_DNA"/>
</dbReference>
<feature type="compositionally biased region" description="Polar residues" evidence="5">
    <location>
        <begin position="634"/>
        <end position="646"/>
    </location>
</feature>
<evidence type="ECO:0000313" key="7">
    <source>
        <dbReference type="EMBL" id="KAG0256070.1"/>
    </source>
</evidence>
<evidence type="ECO:0000256" key="2">
    <source>
        <dbReference type="ARBA" id="ARBA00022692"/>
    </source>
</evidence>
<evidence type="ECO:0000256" key="5">
    <source>
        <dbReference type="SAM" id="MobiDB-lite"/>
    </source>
</evidence>
<keyword evidence="2 6" id="KW-0812">Transmembrane</keyword>
<accession>A0A9P6PZ94</accession>
<reference evidence="7" key="1">
    <citation type="journal article" date="2020" name="Fungal Divers.">
        <title>Resolving the Mortierellaceae phylogeny through synthesis of multi-gene phylogenetics and phylogenomics.</title>
        <authorList>
            <person name="Vandepol N."/>
            <person name="Liber J."/>
            <person name="Desiro A."/>
            <person name="Na H."/>
            <person name="Kennedy M."/>
            <person name="Barry K."/>
            <person name="Grigoriev I.V."/>
            <person name="Miller A.N."/>
            <person name="O'Donnell K."/>
            <person name="Stajich J.E."/>
            <person name="Bonito G."/>
        </authorList>
    </citation>
    <scope>NUCLEOTIDE SEQUENCE</scope>
    <source>
        <strain evidence="7">KOD948</strain>
    </source>
</reference>
<dbReference type="Pfam" id="PF08507">
    <property type="entry name" value="COPI_assoc"/>
    <property type="match status" value="1"/>
</dbReference>
<dbReference type="Proteomes" id="UP000726737">
    <property type="component" value="Unassembled WGS sequence"/>
</dbReference>
<proteinExistence type="predicted"/>
<dbReference type="PANTHER" id="PTHR28128">
    <property type="entry name" value="GOLGI APPARATUS MEMBRANE PROTEIN TVP15"/>
    <property type="match status" value="1"/>
</dbReference>
<dbReference type="PROSITE" id="PS51257">
    <property type="entry name" value="PROKAR_LIPOPROTEIN"/>
    <property type="match status" value="1"/>
</dbReference>
<dbReference type="OrthoDB" id="423534at2759"/>
<gene>
    <name evidence="7" type="ORF">BG011_004760</name>
</gene>
<feature type="region of interest" description="Disordered" evidence="5">
    <location>
        <begin position="684"/>
        <end position="703"/>
    </location>
</feature>
<comment type="caution">
    <text evidence="7">The sequence shown here is derived from an EMBL/GenBank/DDBJ whole genome shotgun (WGS) entry which is preliminary data.</text>
</comment>
<feature type="compositionally biased region" description="Polar residues" evidence="5">
    <location>
        <begin position="239"/>
        <end position="251"/>
    </location>
</feature>
<feature type="transmembrane region" description="Helical" evidence="6">
    <location>
        <begin position="102"/>
        <end position="123"/>
    </location>
</feature>
<name>A0A9P6PZ94_9FUNG</name>
<feature type="transmembrane region" description="Helical" evidence="6">
    <location>
        <begin position="41"/>
        <end position="60"/>
    </location>
</feature>
<evidence type="ECO:0000256" key="4">
    <source>
        <dbReference type="ARBA" id="ARBA00023136"/>
    </source>
</evidence>
<feature type="compositionally biased region" description="Polar residues" evidence="5">
    <location>
        <begin position="262"/>
        <end position="275"/>
    </location>
</feature>
<dbReference type="GO" id="GO:0016020">
    <property type="term" value="C:membrane"/>
    <property type="evidence" value="ECO:0007669"/>
    <property type="project" value="UniProtKB-SubCell"/>
</dbReference>
<keyword evidence="8" id="KW-1185">Reference proteome</keyword>
<feature type="region of interest" description="Disordered" evidence="5">
    <location>
        <begin position="212"/>
        <end position="302"/>
    </location>
</feature>
<keyword evidence="4 6" id="KW-0472">Membrane</keyword>
<evidence type="ECO:0000256" key="1">
    <source>
        <dbReference type="ARBA" id="ARBA00004141"/>
    </source>
</evidence>
<sequence>MPRLGRRGIILSLCINSLNIVLYLIIFIAACLNITEASVNFIILNAFAACFACLLIISEIRLPQLTYEYFRFLCTYRGRGMTYLFFGCLVASRIPFNLYGGIIVVCMGLAFIVLSYVTLIPPLDGLILNYNKLDQWKEQKHFTVQLEAQRIFEQQLQQEQNLTRMVSAHHTNALTTHANMALSSPKQIRGFSTMNAASSYFNGASVGAGTRNDTGAVPGAPNALFSPPMSPPQRRGNGYQHSPMQSQQQRGGAQEPQFPRHQLQTNISSEQQNDPVHTFQDERLTTGPSDTTSSVSGNKDRFAIGRGKGRVIQEQALFEESLTLSEQPMQQQPQRQLQHPLHLDKSLPRITHTQIEGVQPLTLPASFTLSPPPTRQQSAVRSDPGSPLQYLHVGKDNPCEAVESFSAIDFGQKTGGESDLEQMKEYAEPSETDAILKSAPDTTNLCADRYPQRLDHQPQQRNQQQQQKPGFPLRTANKPAPPHDPFRRASIPFNSANKPASVGGNDRQHYQSLYRPPEPQQSETIYPLHYPFHVHPHSHYYQEPLSGTLGLTATGRILSSIGAMSGCYGIASGAPETLVAGNLMPTSWRHDSSSSPAHVHAHQDQDQEIQAQEQVVRHFPIQQQQQKNQHRHQPTITITDPSMGSNQYQYQRQHSSKQQQRQHQQEIGGRAGALHMPDIVLTLPTPAETEAGQSSRREEYFAM</sequence>
<evidence type="ECO:0000256" key="6">
    <source>
        <dbReference type="SAM" id="Phobius"/>
    </source>
</evidence>
<protein>
    <recommendedName>
        <fullName evidence="9">COPI associated protein-domain-containing protein</fullName>
    </recommendedName>
</protein>
<feature type="region of interest" description="Disordered" evidence="5">
    <location>
        <begin position="587"/>
        <end position="607"/>
    </location>
</feature>
<evidence type="ECO:0008006" key="9">
    <source>
        <dbReference type="Google" id="ProtNLM"/>
    </source>
</evidence>
<dbReference type="PANTHER" id="PTHR28128:SF1">
    <property type="entry name" value="GOLGI APPARATUS MEMBRANE PROTEIN TVP15"/>
    <property type="match status" value="1"/>
</dbReference>
<feature type="transmembrane region" description="Helical" evidence="6">
    <location>
        <begin position="9"/>
        <end position="35"/>
    </location>
</feature>